<evidence type="ECO:0000313" key="3">
    <source>
        <dbReference type="Proteomes" id="UP000594638"/>
    </source>
</evidence>
<dbReference type="AlphaFoldDB" id="A0A8S0V8Y7"/>
<dbReference type="Pfam" id="PF14383">
    <property type="entry name" value="VARLMGL"/>
    <property type="match status" value="1"/>
</dbReference>
<dbReference type="OrthoDB" id="1931242at2759"/>
<gene>
    <name evidence="2" type="ORF">OLEA9_A046394</name>
</gene>
<evidence type="ECO:0000259" key="1">
    <source>
        <dbReference type="Pfam" id="PF14383"/>
    </source>
</evidence>
<sequence>MDMSLFLLKNAVGSRMKKSFRKFCNGDGSTSTLNQQTVDHNGSSSVVAKSPIRESQQTLEEMILQLELEEKMARTAKLDECNGIQHHRMSCVNSSDILRTARNALNQYPRFSLDGRDAMYQSSFRNLAPINTRIGDLTAQRTQRLPSIIGGESVIWCKPGVVAKLMGLEAVPIPVNCRSHRRERLGSIIKKQNLRRAERHEIERRTLLNDANACFGTRRGISTGSCSKTGRYCVMKPVAGVSLDGEVGWPMRHFAKNF</sequence>
<reference evidence="2 3" key="1">
    <citation type="submission" date="2019-12" db="EMBL/GenBank/DDBJ databases">
        <authorList>
            <person name="Alioto T."/>
            <person name="Alioto T."/>
            <person name="Gomez Garrido J."/>
        </authorList>
    </citation>
    <scope>NUCLEOTIDE SEQUENCE [LARGE SCALE GENOMIC DNA]</scope>
</reference>
<evidence type="ECO:0000313" key="2">
    <source>
        <dbReference type="EMBL" id="CAA3028136.1"/>
    </source>
</evidence>
<name>A0A8S0V8Y7_OLEEU</name>
<dbReference type="Gramene" id="OE9A046394T1">
    <property type="protein sequence ID" value="OE9A046394C1"/>
    <property type="gene ID" value="OE9A046394"/>
</dbReference>
<protein>
    <recommendedName>
        <fullName evidence="1">DUF3741 domain-containing protein</fullName>
    </recommendedName>
</protein>
<dbReference type="PANTHER" id="PTHR37897:SF1">
    <property type="entry name" value="DUF3741 DOMAIN-CONTAINING PROTEIN"/>
    <property type="match status" value="1"/>
</dbReference>
<dbReference type="Proteomes" id="UP000594638">
    <property type="component" value="Unassembled WGS sequence"/>
</dbReference>
<dbReference type="InterPro" id="IPR032795">
    <property type="entry name" value="DUF3741-assoc"/>
</dbReference>
<feature type="domain" description="DUF3741" evidence="1">
    <location>
        <begin position="157"/>
        <end position="172"/>
    </location>
</feature>
<comment type="caution">
    <text evidence="2">The sequence shown here is derived from an EMBL/GenBank/DDBJ whole genome shotgun (WGS) entry which is preliminary data.</text>
</comment>
<dbReference type="EMBL" id="CACTIH010009240">
    <property type="protein sequence ID" value="CAA3028136.1"/>
    <property type="molecule type" value="Genomic_DNA"/>
</dbReference>
<accession>A0A8S0V8Y7</accession>
<keyword evidence="3" id="KW-1185">Reference proteome</keyword>
<dbReference type="PANTHER" id="PTHR37897">
    <property type="entry name" value="DNAK FAMILY PROTEIN"/>
    <property type="match status" value="1"/>
</dbReference>
<organism evidence="2 3">
    <name type="scientific">Olea europaea subsp. europaea</name>
    <dbReference type="NCBI Taxonomy" id="158383"/>
    <lineage>
        <taxon>Eukaryota</taxon>
        <taxon>Viridiplantae</taxon>
        <taxon>Streptophyta</taxon>
        <taxon>Embryophyta</taxon>
        <taxon>Tracheophyta</taxon>
        <taxon>Spermatophyta</taxon>
        <taxon>Magnoliopsida</taxon>
        <taxon>eudicotyledons</taxon>
        <taxon>Gunneridae</taxon>
        <taxon>Pentapetalae</taxon>
        <taxon>asterids</taxon>
        <taxon>lamiids</taxon>
        <taxon>Lamiales</taxon>
        <taxon>Oleaceae</taxon>
        <taxon>Oleeae</taxon>
        <taxon>Olea</taxon>
    </lineage>
</organism>
<proteinExistence type="predicted"/>